<dbReference type="InterPro" id="IPR002491">
    <property type="entry name" value="ABC_transptr_periplasmic_BD"/>
</dbReference>
<name>A0ABS1CCG7_9GAMM</name>
<protein>
    <submittedName>
        <fullName evidence="2">ABC transporter substrate-binding protein</fullName>
    </submittedName>
</protein>
<dbReference type="Gene3D" id="3.40.50.1980">
    <property type="entry name" value="Nitrogenase molybdenum iron protein domain"/>
    <property type="match status" value="1"/>
</dbReference>
<proteinExistence type="predicted"/>
<gene>
    <name evidence="2" type="ORF">CKO31_02335</name>
</gene>
<keyword evidence="3" id="KW-1185">Reference proteome</keyword>
<organism evidence="2 3">
    <name type="scientific">Thiohalocapsa halophila</name>
    <dbReference type="NCBI Taxonomy" id="69359"/>
    <lineage>
        <taxon>Bacteria</taxon>
        <taxon>Pseudomonadati</taxon>
        <taxon>Pseudomonadota</taxon>
        <taxon>Gammaproteobacteria</taxon>
        <taxon>Chromatiales</taxon>
        <taxon>Chromatiaceae</taxon>
        <taxon>Thiohalocapsa</taxon>
    </lineage>
</organism>
<evidence type="ECO:0000313" key="2">
    <source>
        <dbReference type="EMBL" id="MBK1629595.1"/>
    </source>
</evidence>
<accession>A0ABS1CCG7</accession>
<reference evidence="2 3" key="1">
    <citation type="journal article" date="2020" name="Microorganisms">
        <title>Osmotic Adaptation and Compatible Solute Biosynthesis of Phototrophic Bacteria as Revealed from Genome Analyses.</title>
        <authorList>
            <person name="Imhoff J.F."/>
            <person name="Rahn T."/>
            <person name="Kunzel S."/>
            <person name="Keller A."/>
            <person name="Neulinger S.C."/>
        </authorList>
    </citation>
    <scope>NUCLEOTIDE SEQUENCE [LARGE SCALE GENOMIC DNA]</scope>
    <source>
        <strain evidence="2 3">DSM 6210</strain>
    </source>
</reference>
<dbReference type="SUPFAM" id="SSF53807">
    <property type="entry name" value="Helical backbone' metal receptor"/>
    <property type="match status" value="1"/>
</dbReference>
<feature type="domain" description="Fe/B12 periplasmic-binding" evidence="1">
    <location>
        <begin position="26"/>
        <end position="224"/>
    </location>
</feature>
<evidence type="ECO:0000313" key="3">
    <source>
        <dbReference type="Proteomes" id="UP000748752"/>
    </source>
</evidence>
<sequence>MAAPAEGLPRVMGTNLCADLLLVSVAAPAQVVSLSRQSRDPELSPIAERAAAYPANDGGVEDLLYYQPDKALVYSGWTGGRFGELLAGQGTELIEVPYPRDWNDALATARSVAAQIGRAEAGAALAGAAERRMQELAHDLPPLRALYLRPGGGSAGAGTYVDDVLTGLGLVNLAAEQGHVGWGAYPLERIITNPPDVFLLGYFEQQEPPGASAYARHPLLQDLLARRPTVQVPSRIWGCGGLELVGAAEAIAAQLRALPDAEGGP</sequence>
<dbReference type="Proteomes" id="UP000748752">
    <property type="component" value="Unassembled WGS sequence"/>
</dbReference>
<dbReference type="EMBL" id="NRRV01000003">
    <property type="protein sequence ID" value="MBK1629595.1"/>
    <property type="molecule type" value="Genomic_DNA"/>
</dbReference>
<comment type="caution">
    <text evidence="2">The sequence shown here is derived from an EMBL/GenBank/DDBJ whole genome shotgun (WGS) entry which is preliminary data.</text>
</comment>
<dbReference type="Pfam" id="PF01497">
    <property type="entry name" value="Peripla_BP_2"/>
    <property type="match status" value="1"/>
</dbReference>
<evidence type="ECO:0000259" key="1">
    <source>
        <dbReference type="Pfam" id="PF01497"/>
    </source>
</evidence>